<comment type="cofactor">
    <cofactor evidence="1">
        <name>FAD</name>
        <dbReference type="ChEBI" id="CHEBI:57692"/>
    </cofactor>
</comment>
<dbReference type="Pfam" id="PF13450">
    <property type="entry name" value="NAD_binding_8"/>
    <property type="match status" value="1"/>
</dbReference>
<evidence type="ECO:0000256" key="2">
    <source>
        <dbReference type="ARBA" id="ARBA00010139"/>
    </source>
</evidence>
<evidence type="ECO:0000256" key="7">
    <source>
        <dbReference type="ARBA" id="ARBA00023033"/>
    </source>
</evidence>
<dbReference type="GO" id="GO:0004499">
    <property type="term" value="F:N,N-dimethylaniline monooxygenase activity"/>
    <property type="evidence" value="ECO:0007669"/>
    <property type="project" value="InterPro"/>
</dbReference>
<dbReference type="Gene3D" id="3.50.50.60">
    <property type="entry name" value="FAD/NAD(P)-binding domain"/>
    <property type="match status" value="2"/>
</dbReference>
<keyword evidence="4" id="KW-0274">FAD</keyword>
<evidence type="ECO:0000256" key="1">
    <source>
        <dbReference type="ARBA" id="ARBA00001974"/>
    </source>
</evidence>
<dbReference type="AlphaFoldDB" id="A0A1M6N4T7"/>
<dbReference type="InterPro" id="IPR020946">
    <property type="entry name" value="Flavin_mOase-like"/>
</dbReference>
<organism evidence="9 10">
    <name type="scientific">Pseudonocardia thermophila</name>
    <dbReference type="NCBI Taxonomy" id="1848"/>
    <lineage>
        <taxon>Bacteria</taxon>
        <taxon>Bacillati</taxon>
        <taxon>Actinomycetota</taxon>
        <taxon>Actinomycetes</taxon>
        <taxon>Pseudonocardiales</taxon>
        <taxon>Pseudonocardiaceae</taxon>
        <taxon>Pseudonocardia</taxon>
    </lineage>
</organism>
<keyword evidence="5" id="KW-0521">NADP</keyword>
<dbReference type="PRINTS" id="PR00411">
    <property type="entry name" value="PNDRDTASEI"/>
</dbReference>
<gene>
    <name evidence="9" type="ORF">SAMN05443637_10124</name>
</gene>
<evidence type="ECO:0000256" key="8">
    <source>
        <dbReference type="SAM" id="MobiDB-lite"/>
    </source>
</evidence>
<keyword evidence="6" id="KW-0560">Oxidoreductase</keyword>
<evidence type="ECO:0000256" key="4">
    <source>
        <dbReference type="ARBA" id="ARBA00022827"/>
    </source>
</evidence>
<proteinExistence type="inferred from homology"/>
<dbReference type="PANTHER" id="PTHR43872:SF1">
    <property type="entry name" value="MONOOXYGENASE, PUTATIVE (AFU_ORTHOLOGUE AFUA_8G02570)-RELATED"/>
    <property type="match status" value="1"/>
</dbReference>
<name>A0A1M6N4T7_PSETH</name>
<feature type="region of interest" description="Disordered" evidence="8">
    <location>
        <begin position="1"/>
        <end position="23"/>
    </location>
</feature>
<dbReference type="InterPro" id="IPR051820">
    <property type="entry name" value="FAD-binding_MO"/>
</dbReference>
<reference evidence="9 10" key="1">
    <citation type="submission" date="2016-11" db="EMBL/GenBank/DDBJ databases">
        <authorList>
            <person name="Jaros S."/>
            <person name="Januszkiewicz K."/>
            <person name="Wedrychowicz H."/>
        </authorList>
    </citation>
    <scope>NUCLEOTIDE SEQUENCE [LARGE SCALE GENOMIC DNA]</scope>
    <source>
        <strain evidence="9 10">DSM 43832</strain>
    </source>
</reference>
<dbReference type="Proteomes" id="UP000184363">
    <property type="component" value="Unassembled WGS sequence"/>
</dbReference>
<dbReference type="SUPFAM" id="SSF51905">
    <property type="entry name" value="FAD/NAD(P)-binding domain"/>
    <property type="match status" value="1"/>
</dbReference>
<dbReference type="Pfam" id="PF00743">
    <property type="entry name" value="FMO-like"/>
    <property type="match status" value="1"/>
</dbReference>
<evidence type="ECO:0000313" key="9">
    <source>
        <dbReference type="EMBL" id="SHJ90678.1"/>
    </source>
</evidence>
<accession>A0A1M6N4T7</accession>
<sequence length="518" mass="58216">MAQQTTPDPEHGPEHDAEHDAEHDPEHVDVLIVGAGISGIGAAYHLSSRCPERSYLIVEARAAIGGTWDLFRYPGVRSDSDMHTLGYGFAPWLSDVSIADGPAILDYLTETARRYGIDQRIRFHRRVVATDWSSADQRWTVELADPVTGDRSTITCGFLWHCSGYYDAERGYAPEFPGAERFTGRIVHPQHWPEDLDYTGKRVVVIGSGATAITLVPAMTDEAAHVTMLQRSPTYIVSLPKRDPLDTKLRKVLPVRLTYPIVRWKNVLLQMANYQLMQAFPRQARALIRRMTERELPGFDLDTHFTPRYDPWDERLCVVPDGDLFRALRAGTASVVTGQIESFTERGIRLTSGEELEADVVVTATGLNLRMLGGVVPSVDGTPILPRDVMTYRGLMLEGVPNFAYTFGYVNSSWTLRADLVADFVTRLLAHMRDHGYAVAVPVNTDPTVVRRPLLDFTPGYIRRSLDQLPKQGSRSPWTVRMNYPLERLQMKRARVTVGMRFERPRTRVAARAQEASA</sequence>
<dbReference type="InterPro" id="IPR036188">
    <property type="entry name" value="FAD/NAD-bd_sf"/>
</dbReference>
<dbReference type="STRING" id="1848.SAMN05443637_10124"/>
<keyword evidence="7" id="KW-0503">Monooxygenase</keyword>
<evidence type="ECO:0000256" key="5">
    <source>
        <dbReference type="ARBA" id="ARBA00022857"/>
    </source>
</evidence>
<keyword evidence="10" id="KW-1185">Reference proteome</keyword>
<comment type="similarity">
    <text evidence="2">Belongs to the FAD-binding monooxygenase family.</text>
</comment>
<dbReference type="EMBL" id="FRAP01000001">
    <property type="protein sequence ID" value="SHJ90678.1"/>
    <property type="molecule type" value="Genomic_DNA"/>
</dbReference>
<dbReference type="PANTHER" id="PTHR43872">
    <property type="entry name" value="MONOOXYGENASE, PUTATIVE (AFU_ORTHOLOGUE AFUA_8G02570)-RELATED"/>
    <property type="match status" value="1"/>
</dbReference>
<protein>
    <submittedName>
        <fullName evidence="9">Predicted flavoprotein CzcO associated with the cation diffusion facilitator CzcD</fullName>
    </submittedName>
</protein>
<keyword evidence="3" id="KW-0285">Flavoprotein</keyword>
<evidence type="ECO:0000256" key="6">
    <source>
        <dbReference type="ARBA" id="ARBA00023002"/>
    </source>
</evidence>
<evidence type="ECO:0000313" key="10">
    <source>
        <dbReference type="Proteomes" id="UP000184363"/>
    </source>
</evidence>
<dbReference type="GO" id="GO:0050661">
    <property type="term" value="F:NADP binding"/>
    <property type="evidence" value="ECO:0007669"/>
    <property type="project" value="InterPro"/>
</dbReference>
<evidence type="ECO:0000256" key="3">
    <source>
        <dbReference type="ARBA" id="ARBA00022630"/>
    </source>
</evidence>
<dbReference type="OrthoDB" id="5168853at2"/>
<feature type="compositionally biased region" description="Basic and acidic residues" evidence="8">
    <location>
        <begin position="8"/>
        <end position="23"/>
    </location>
</feature>
<dbReference type="GO" id="GO:0050660">
    <property type="term" value="F:flavin adenine dinucleotide binding"/>
    <property type="evidence" value="ECO:0007669"/>
    <property type="project" value="InterPro"/>
</dbReference>
<dbReference type="RefSeq" id="WP_084754092.1">
    <property type="nucleotide sequence ID" value="NZ_FRAP01000001.1"/>
</dbReference>
<dbReference type="FunFam" id="3.50.50.60:FF:000228">
    <property type="entry name" value="FAD-containing monooxygenase EthA"/>
    <property type="match status" value="1"/>
</dbReference>